<dbReference type="EMBL" id="CAJNNV010027506">
    <property type="protein sequence ID" value="CAE8620542.1"/>
    <property type="molecule type" value="Genomic_DNA"/>
</dbReference>
<dbReference type="Proteomes" id="UP000654075">
    <property type="component" value="Unassembled WGS sequence"/>
</dbReference>
<proteinExistence type="predicted"/>
<dbReference type="OMA" id="RYQHTCE"/>
<comment type="caution">
    <text evidence="2">The sequence shown here is derived from an EMBL/GenBank/DDBJ whole genome shotgun (WGS) entry which is preliminary data.</text>
</comment>
<sequence length="264" mass="30274">MAAAVAANLAETEKEEVKRWVKADLEAAVTGQFKTFCKEKCAQCDKPATKRFSTSMSFVVSKMLESFWCPECGRVLCESHRYQHTCERLDEQKERNKKITPEQLMERLAQAEALKQGYEADQKAEARQVAEAQEQQRLVRKDKRLTLAKKAGHVSNFLQGVLRDTDANELRGKLVKDELFELFTRAKRIGLTLYNEYEHPSLPELAEDEWADIKEIYKRSRELTRMTIMVEGEHLDMKNPWDPPPPPEEANEMADVGGLGRGLL</sequence>
<evidence type="ECO:0000313" key="2">
    <source>
        <dbReference type="EMBL" id="CAE8620542.1"/>
    </source>
</evidence>
<dbReference type="OrthoDB" id="440303at2759"/>
<reference evidence="2" key="1">
    <citation type="submission" date="2021-02" db="EMBL/GenBank/DDBJ databases">
        <authorList>
            <person name="Dougan E. K."/>
            <person name="Rhodes N."/>
            <person name="Thang M."/>
            <person name="Chan C."/>
        </authorList>
    </citation>
    <scope>NUCLEOTIDE SEQUENCE</scope>
</reference>
<gene>
    <name evidence="2" type="ORF">PGLA1383_LOCUS38100</name>
</gene>
<feature type="region of interest" description="Disordered" evidence="1">
    <location>
        <begin position="235"/>
        <end position="264"/>
    </location>
</feature>
<keyword evidence="3" id="KW-1185">Reference proteome</keyword>
<evidence type="ECO:0000256" key="1">
    <source>
        <dbReference type="SAM" id="MobiDB-lite"/>
    </source>
</evidence>
<organism evidence="2 3">
    <name type="scientific">Polarella glacialis</name>
    <name type="common">Dinoflagellate</name>
    <dbReference type="NCBI Taxonomy" id="89957"/>
    <lineage>
        <taxon>Eukaryota</taxon>
        <taxon>Sar</taxon>
        <taxon>Alveolata</taxon>
        <taxon>Dinophyceae</taxon>
        <taxon>Suessiales</taxon>
        <taxon>Suessiaceae</taxon>
        <taxon>Polarella</taxon>
    </lineage>
</organism>
<protein>
    <submittedName>
        <fullName evidence="2">Uncharacterized protein</fullName>
    </submittedName>
</protein>
<accession>A0A813GCH8</accession>
<name>A0A813GCH8_POLGL</name>
<evidence type="ECO:0000313" key="3">
    <source>
        <dbReference type="Proteomes" id="UP000654075"/>
    </source>
</evidence>
<dbReference type="AlphaFoldDB" id="A0A813GCH8"/>